<organism evidence="1 2">
    <name type="scientific">Avena sativa</name>
    <name type="common">Oat</name>
    <dbReference type="NCBI Taxonomy" id="4498"/>
    <lineage>
        <taxon>Eukaryota</taxon>
        <taxon>Viridiplantae</taxon>
        <taxon>Streptophyta</taxon>
        <taxon>Embryophyta</taxon>
        <taxon>Tracheophyta</taxon>
        <taxon>Spermatophyta</taxon>
        <taxon>Magnoliopsida</taxon>
        <taxon>Liliopsida</taxon>
        <taxon>Poales</taxon>
        <taxon>Poaceae</taxon>
        <taxon>BOP clade</taxon>
        <taxon>Pooideae</taxon>
        <taxon>Poodae</taxon>
        <taxon>Poeae</taxon>
        <taxon>Poeae Chloroplast Group 1 (Aveneae type)</taxon>
        <taxon>Aveninae</taxon>
        <taxon>Avena</taxon>
    </lineage>
</organism>
<keyword evidence="2" id="KW-1185">Reference proteome</keyword>
<protein>
    <submittedName>
        <fullName evidence="1">Uncharacterized protein</fullName>
    </submittedName>
</protein>
<dbReference type="Proteomes" id="UP001732700">
    <property type="component" value="Chromosome 5A"/>
</dbReference>
<evidence type="ECO:0000313" key="1">
    <source>
        <dbReference type="EnsemblPlants" id="AVESA.00010b.r2.5AG0808210.1.CDS"/>
    </source>
</evidence>
<reference evidence="1" key="1">
    <citation type="submission" date="2021-05" db="EMBL/GenBank/DDBJ databases">
        <authorList>
            <person name="Scholz U."/>
            <person name="Mascher M."/>
            <person name="Fiebig A."/>
        </authorList>
    </citation>
    <scope>NUCLEOTIDE SEQUENCE [LARGE SCALE GENOMIC DNA]</scope>
</reference>
<sequence>MLSEPKIEKTVHLYVSKEKAPNDIAPSNHPNESVLLQDDGVSAERVEQLIMRSSQRQLRRSKRLNVIQVTNQHSEENGDFNNSEQYIAPGDESQALEDEEDQVHNQLSTKVVKRKRTSLPIVWNMQPGQRIVVKCNEESQPIGEEGAILGKFLGTIARIGGLCPLNINDWRDLKKNTREQTILQCVQTKFVYPKSCEKWILKSIGRDWRKFKSSLKKAIFNPTIEKNPDIKRKALYKLCPDDVDKDQWRGLVKFWNSKKGKALTEKNIISRSLVKNSHNAGTKSYARWSEDIRQADPKKKRPHRSTVYLATHRKKDNAKNKEKNERLARLEDIIAQRPELAHNVNGRVAWEGDALQEVLGEEKTGHVHGMGLLPTPKQVYGHKPRYLKNINMTTTDGSPSDGEVYVREEIAKMKEHIRRLEDRNNKEGCGNIGIEEENLQSNNNVLSRLPILHGKTKRVQCNGHVEARSSMQHAMSGDNNISLSPEKDGEHDNVNQDGERDNANQLLIQQKSSLPQDPVINFLPEVRKTRDQTCESFARSDHQGPRNKRSTKRRRTSSLETLVPTKDTKRKETTTRKKPRRTSTTALHKTMKRTIRRMDRRKVTQLGSSPIVSIACDHEDGASPTLPLLYYSAA</sequence>
<evidence type="ECO:0000313" key="2">
    <source>
        <dbReference type="Proteomes" id="UP001732700"/>
    </source>
</evidence>
<name>A0ACD5XFU0_AVESA</name>
<accession>A0ACD5XFU0</accession>
<reference evidence="1" key="2">
    <citation type="submission" date="2025-09" db="UniProtKB">
        <authorList>
            <consortium name="EnsemblPlants"/>
        </authorList>
    </citation>
    <scope>IDENTIFICATION</scope>
</reference>
<proteinExistence type="predicted"/>
<dbReference type="EnsemblPlants" id="AVESA.00010b.r2.5AG0808210.1">
    <property type="protein sequence ID" value="AVESA.00010b.r2.5AG0808210.1.CDS"/>
    <property type="gene ID" value="AVESA.00010b.r2.5AG0808210"/>
</dbReference>